<feature type="chain" id="PRO_5023503390" description="Arginine biosynthesis bifunctional protein ArgJ alpha chain" evidence="8">
    <location>
        <begin position="1"/>
        <end position="177"/>
    </location>
</feature>
<evidence type="ECO:0000256" key="3">
    <source>
        <dbReference type="ARBA" id="ARBA00011475"/>
    </source>
</evidence>
<feature type="site" description="Involved in the stabilization of negative charge on the oxyanion by the formation of the oxyanion hole" evidence="8">
    <location>
        <position position="104"/>
    </location>
</feature>
<evidence type="ECO:0000313" key="10">
    <source>
        <dbReference type="Proteomes" id="UP000319296"/>
    </source>
</evidence>
<comment type="similarity">
    <text evidence="2 8">Belongs to the ArgJ family.</text>
</comment>
<feature type="site" description="Cleavage; by autolysis" evidence="8">
    <location>
        <begin position="177"/>
        <end position="178"/>
    </location>
</feature>
<keyword evidence="8" id="KW-0028">Amino-acid biosynthesis</keyword>
<dbReference type="GO" id="GO:0004042">
    <property type="term" value="F:L-glutamate N-acetyltransferase activity"/>
    <property type="evidence" value="ECO:0007669"/>
    <property type="project" value="UniProtKB-UniRule"/>
</dbReference>
<name>A0A519BPH8_9DELT</name>
<keyword evidence="4 8" id="KW-0963">Cytoplasm</keyword>
<feature type="chain" id="PRO_5023503388" description="Arginine biosynthesis bifunctional protein ArgJ beta chain" evidence="8">
    <location>
        <begin position="178"/>
        <end position="419"/>
    </location>
</feature>
<dbReference type="EC" id="2.3.1.1" evidence="8"/>
<feature type="binding site" evidence="8">
    <location>
        <position position="178"/>
    </location>
    <ligand>
        <name>substrate</name>
    </ligand>
</feature>
<dbReference type="Gene3D" id="3.60.70.12">
    <property type="entry name" value="L-amino peptidase D-ALA esterase/amidase"/>
    <property type="match status" value="1"/>
</dbReference>
<reference evidence="9 10" key="1">
    <citation type="journal article" date="2019" name="ISME J.">
        <title>Insights into ecological role of a new deltaproteobacterial order Candidatus Acidulodesulfobacterales by metagenomics and metatranscriptomics.</title>
        <authorList>
            <person name="Tan S."/>
            <person name="Liu J."/>
            <person name="Fang Y."/>
            <person name="Hedlund B.P."/>
            <person name="Lian Z.H."/>
            <person name="Huang L.Y."/>
            <person name="Li J.T."/>
            <person name="Huang L.N."/>
            <person name="Li W.J."/>
            <person name="Jiang H.C."/>
            <person name="Dong H.L."/>
            <person name="Shu W.S."/>
        </authorList>
    </citation>
    <scope>NUCLEOTIDE SEQUENCE [LARGE SCALE GENOMIC DNA]</scope>
    <source>
        <strain evidence="9">AP1</strain>
    </source>
</reference>
<dbReference type="InterPro" id="IPR016117">
    <property type="entry name" value="ArgJ-like_dom_sf"/>
</dbReference>
<dbReference type="UniPathway" id="UPA00068">
    <property type="reaction ID" value="UER00106"/>
</dbReference>
<dbReference type="PANTHER" id="PTHR23100:SF0">
    <property type="entry name" value="ARGININE BIOSYNTHESIS BIFUNCTIONAL PROTEIN ARGJ, MITOCHONDRIAL"/>
    <property type="match status" value="1"/>
</dbReference>
<comment type="function">
    <text evidence="8">Catalyzes two activities which are involved in the cyclic version of arginine biosynthesis: the synthesis of N-acetylglutamate from glutamate and acetyl-CoA as the acetyl donor, and of ornithine by transacetylation between N(2)-acetylornithine and glutamate.</text>
</comment>
<feature type="binding site" evidence="8">
    <location>
        <position position="414"/>
    </location>
    <ligand>
        <name>substrate</name>
    </ligand>
</feature>
<evidence type="ECO:0000313" key="9">
    <source>
        <dbReference type="EMBL" id="RZD19181.1"/>
    </source>
</evidence>
<dbReference type="GO" id="GO:0004358">
    <property type="term" value="F:L-glutamate N-acetyltransferase activity, acting on acetyl-L-ornithine as donor"/>
    <property type="evidence" value="ECO:0007669"/>
    <property type="project" value="UniProtKB-UniRule"/>
</dbReference>
<comment type="subcellular location">
    <subcellularLocation>
        <location evidence="1 8">Cytoplasm</location>
    </subcellularLocation>
</comment>
<evidence type="ECO:0000256" key="8">
    <source>
        <dbReference type="HAMAP-Rule" id="MF_01106"/>
    </source>
</evidence>
<keyword evidence="7 8" id="KW-0012">Acyltransferase</keyword>
<feature type="active site" description="Nucleophile" evidence="8">
    <location>
        <position position="178"/>
    </location>
</feature>
<dbReference type="FunFam" id="3.10.20.340:FF:000003">
    <property type="entry name" value="Arginine biosynthesis bifunctional protein ArgJ"/>
    <property type="match status" value="1"/>
</dbReference>
<sequence>MKIENYLFSAKASGLKKNGQLDLALIFSKIPLRVSAVFTKNKIKAAPVILSKKNSKNIIRAIIVNSGNANACNGLDGVKDAKKVMSIASKALNIKEDNILICSTGVIGERLDTSKIEHVFPELIKSLSEDTAEETARSIMTTDTFPKIFVKSITINNTNYHILGMAKGSGMIMPNMATMLAFIFTDLPIKKSLGDSLFKECIKYSFNSITVDGDTSTNDTAFFLYPDADTNFDNSNNSKINNNIGDFPYPAGSNDDIFIGITEKDVSYDIIKDSVRDVCFNLAKMIAEDGEGATKFISVEVVNAYSESAAKKIAFSVANSPLVKTAIAGEDLNWGRIMMAIGKASARIKPNYIDIYINNFKIVENSKSLGFIGIENEKKIMSPKEINIKIDLKCGPALFKVLTCDFTKEYININASYRS</sequence>
<feature type="binding site" evidence="8">
    <location>
        <position position="291"/>
    </location>
    <ligand>
        <name>substrate</name>
    </ligand>
</feature>
<dbReference type="GO" id="GO:0006526">
    <property type="term" value="P:L-arginine biosynthetic process"/>
    <property type="evidence" value="ECO:0007669"/>
    <property type="project" value="UniProtKB-UniRule"/>
</dbReference>
<keyword evidence="5 8" id="KW-0808">Transferase</keyword>
<dbReference type="Gene3D" id="3.10.20.340">
    <property type="entry name" value="ArgJ beta chain, C-terminal domain"/>
    <property type="match status" value="1"/>
</dbReference>
<evidence type="ECO:0000256" key="4">
    <source>
        <dbReference type="ARBA" id="ARBA00022490"/>
    </source>
</evidence>
<accession>A0A519BPH8</accession>
<feature type="site" description="Involved in the stabilization of negative charge on the oxyanion by the formation of the oxyanion hole" evidence="8">
    <location>
        <position position="105"/>
    </location>
</feature>
<dbReference type="Pfam" id="PF01960">
    <property type="entry name" value="ArgJ"/>
    <property type="match status" value="1"/>
</dbReference>
<keyword evidence="8" id="KW-0511">Multifunctional enzyme</keyword>
<dbReference type="GO" id="GO:0006592">
    <property type="term" value="P:ornithine biosynthetic process"/>
    <property type="evidence" value="ECO:0007669"/>
    <property type="project" value="TreeGrafter"/>
</dbReference>
<dbReference type="GO" id="GO:0005737">
    <property type="term" value="C:cytoplasm"/>
    <property type="evidence" value="ECO:0007669"/>
    <property type="project" value="UniProtKB-SubCell"/>
</dbReference>
<proteinExistence type="inferred from homology"/>
<dbReference type="PANTHER" id="PTHR23100">
    <property type="entry name" value="ARGININE BIOSYNTHESIS BIFUNCTIONAL PROTEIN ARGJ"/>
    <property type="match status" value="1"/>
</dbReference>
<keyword evidence="8" id="KW-0055">Arginine biosynthesis</keyword>
<comment type="subunit">
    <text evidence="3 8">Heterotetramer of two alpha and two beta chains.</text>
</comment>
<comment type="catalytic activity">
    <reaction evidence="8">
        <text>N(2)-acetyl-L-ornithine + L-glutamate = N-acetyl-L-glutamate + L-ornithine</text>
        <dbReference type="Rhea" id="RHEA:15349"/>
        <dbReference type="ChEBI" id="CHEBI:29985"/>
        <dbReference type="ChEBI" id="CHEBI:44337"/>
        <dbReference type="ChEBI" id="CHEBI:46911"/>
        <dbReference type="ChEBI" id="CHEBI:57805"/>
        <dbReference type="EC" id="2.3.1.35"/>
    </reaction>
</comment>
<dbReference type="Proteomes" id="UP000319296">
    <property type="component" value="Unassembled WGS sequence"/>
</dbReference>
<dbReference type="CDD" id="cd02152">
    <property type="entry name" value="OAT"/>
    <property type="match status" value="1"/>
</dbReference>
<dbReference type="AlphaFoldDB" id="A0A519BPH8"/>
<dbReference type="EC" id="2.3.1.35" evidence="8"/>
<keyword evidence="6 8" id="KW-0068">Autocatalytic cleavage</keyword>
<comment type="pathway">
    <text evidence="8">Amino-acid biosynthesis; L-arginine biosynthesis; N(2)-acetyl-L-ornithine from L-glutamate: step 1/4.</text>
</comment>
<evidence type="ECO:0000256" key="1">
    <source>
        <dbReference type="ARBA" id="ARBA00004496"/>
    </source>
</evidence>
<gene>
    <name evidence="8" type="primary">argJ</name>
    <name evidence="9" type="ORF">EVG15_01725</name>
</gene>
<comment type="catalytic activity">
    <reaction evidence="8">
        <text>L-glutamate + acetyl-CoA = N-acetyl-L-glutamate + CoA + H(+)</text>
        <dbReference type="Rhea" id="RHEA:24292"/>
        <dbReference type="ChEBI" id="CHEBI:15378"/>
        <dbReference type="ChEBI" id="CHEBI:29985"/>
        <dbReference type="ChEBI" id="CHEBI:44337"/>
        <dbReference type="ChEBI" id="CHEBI:57287"/>
        <dbReference type="ChEBI" id="CHEBI:57288"/>
        <dbReference type="EC" id="2.3.1.1"/>
    </reaction>
</comment>
<feature type="binding site" evidence="8">
    <location>
        <position position="141"/>
    </location>
    <ligand>
        <name>substrate</name>
    </ligand>
</feature>
<dbReference type="HAMAP" id="MF_01106">
    <property type="entry name" value="ArgJ"/>
    <property type="match status" value="1"/>
</dbReference>
<comment type="pathway">
    <text evidence="8">Amino-acid biosynthesis; L-arginine biosynthesis; L-ornithine and N-acetyl-L-glutamate from L-glutamate and N(2)-acetyl-L-ornithine (cyclic): step 1/1.</text>
</comment>
<feature type="binding site" evidence="8">
    <location>
        <position position="167"/>
    </location>
    <ligand>
        <name>substrate</name>
    </ligand>
</feature>
<dbReference type="InterPro" id="IPR002813">
    <property type="entry name" value="Arg_biosynth_ArgJ"/>
</dbReference>
<protein>
    <recommendedName>
        <fullName evidence="8">Arginine biosynthesis bifunctional protein ArgJ</fullName>
    </recommendedName>
    <domain>
        <recommendedName>
            <fullName evidence="8">Glutamate N-acetyltransferase</fullName>
            <ecNumber evidence="8">2.3.1.35</ecNumber>
        </recommendedName>
        <alternativeName>
            <fullName evidence="8">Ornithine acetyltransferase</fullName>
            <shortName evidence="8">OATase</shortName>
        </alternativeName>
        <alternativeName>
            <fullName evidence="8">Ornithine transacetylase</fullName>
        </alternativeName>
    </domain>
    <domain>
        <recommendedName>
            <fullName evidence="8">Amino-acid acetyltransferase</fullName>
            <ecNumber evidence="8">2.3.1.1</ecNumber>
        </recommendedName>
        <alternativeName>
            <fullName evidence="8">N-acetylglutamate synthase</fullName>
            <shortName evidence="8">AGSase</shortName>
        </alternativeName>
    </domain>
    <component>
        <recommendedName>
            <fullName evidence="8">Arginine biosynthesis bifunctional protein ArgJ alpha chain</fullName>
        </recommendedName>
    </component>
    <component>
        <recommendedName>
            <fullName evidence="8">Arginine biosynthesis bifunctional protein ArgJ beta chain</fullName>
        </recommendedName>
    </component>
</protein>
<feature type="binding site" evidence="8">
    <location>
        <position position="419"/>
    </location>
    <ligand>
        <name>substrate</name>
    </ligand>
</feature>
<organism evidence="9 10">
    <name type="scientific">Candidatus Acididesulfobacter diazotrophicus</name>
    <dbReference type="NCBI Taxonomy" id="2597226"/>
    <lineage>
        <taxon>Bacteria</taxon>
        <taxon>Deltaproteobacteria</taxon>
        <taxon>Candidatus Acidulodesulfobacterales</taxon>
        <taxon>Candidatus Acididesulfobacter</taxon>
    </lineage>
</organism>
<evidence type="ECO:0000256" key="7">
    <source>
        <dbReference type="ARBA" id="ARBA00023315"/>
    </source>
</evidence>
<dbReference type="InterPro" id="IPR042195">
    <property type="entry name" value="ArgJ_beta_C"/>
</dbReference>
<dbReference type="EMBL" id="SGBB01000002">
    <property type="protein sequence ID" value="RZD19181.1"/>
    <property type="molecule type" value="Genomic_DNA"/>
</dbReference>
<evidence type="ECO:0000256" key="2">
    <source>
        <dbReference type="ARBA" id="ARBA00006774"/>
    </source>
</evidence>
<comment type="caution">
    <text evidence="9">The sequence shown here is derived from an EMBL/GenBank/DDBJ whole genome shotgun (WGS) entry which is preliminary data.</text>
</comment>
<dbReference type="SUPFAM" id="SSF56266">
    <property type="entry name" value="DmpA/ArgJ-like"/>
    <property type="match status" value="1"/>
</dbReference>
<evidence type="ECO:0000256" key="5">
    <source>
        <dbReference type="ARBA" id="ARBA00022679"/>
    </source>
</evidence>
<evidence type="ECO:0000256" key="6">
    <source>
        <dbReference type="ARBA" id="ARBA00022813"/>
    </source>
</evidence>